<reference evidence="2" key="1">
    <citation type="submission" date="2022-10" db="EMBL/GenBank/DDBJ databases">
        <title>Genome assembly of Pristionchus species.</title>
        <authorList>
            <person name="Yoshida K."/>
            <person name="Sommer R.J."/>
        </authorList>
    </citation>
    <scope>NUCLEOTIDE SEQUENCE [LARGE SCALE GENOMIC DNA]</scope>
    <source>
        <strain evidence="2">RS5460</strain>
    </source>
</reference>
<name>A0AAN5CB90_9BILA</name>
<dbReference type="AlphaFoldDB" id="A0AAN5CB90"/>
<sequence length="108" mass="12321">QALDRSLEEVPHLGWEWIGQLSQILERRSREVPKYRMPQILGVIDVSKWIVVEDAVQLVGVRGRLGRERVLVVHLIGDADFGWRRTGRRELRGRLCGAVGGRGGREGW</sequence>
<feature type="non-terminal residue" evidence="1">
    <location>
        <position position="108"/>
    </location>
</feature>
<organism evidence="1 2">
    <name type="scientific">Pristionchus mayeri</name>
    <dbReference type="NCBI Taxonomy" id="1317129"/>
    <lineage>
        <taxon>Eukaryota</taxon>
        <taxon>Metazoa</taxon>
        <taxon>Ecdysozoa</taxon>
        <taxon>Nematoda</taxon>
        <taxon>Chromadorea</taxon>
        <taxon>Rhabditida</taxon>
        <taxon>Rhabditina</taxon>
        <taxon>Diplogasteromorpha</taxon>
        <taxon>Diplogasteroidea</taxon>
        <taxon>Neodiplogasteridae</taxon>
        <taxon>Pristionchus</taxon>
    </lineage>
</organism>
<proteinExistence type="predicted"/>
<protein>
    <submittedName>
        <fullName evidence="1">Uncharacterized protein</fullName>
    </submittedName>
</protein>
<keyword evidence="2" id="KW-1185">Reference proteome</keyword>
<comment type="caution">
    <text evidence="1">The sequence shown here is derived from an EMBL/GenBank/DDBJ whole genome shotgun (WGS) entry which is preliminary data.</text>
</comment>
<feature type="non-terminal residue" evidence="1">
    <location>
        <position position="1"/>
    </location>
</feature>
<dbReference type="EMBL" id="BTRK01000002">
    <property type="protein sequence ID" value="GMR37730.1"/>
    <property type="molecule type" value="Genomic_DNA"/>
</dbReference>
<gene>
    <name evidence="1" type="ORF">PMAYCL1PPCAC_07926</name>
</gene>
<evidence type="ECO:0000313" key="2">
    <source>
        <dbReference type="Proteomes" id="UP001328107"/>
    </source>
</evidence>
<evidence type="ECO:0000313" key="1">
    <source>
        <dbReference type="EMBL" id="GMR37730.1"/>
    </source>
</evidence>
<dbReference type="Proteomes" id="UP001328107">
    <property type="component" value="Unassembled WGS sequence"/>
</dbReference>
<accession>A0AAN5CB90</accession>